<name>A0A1L6BYU9_9CAUD</name>
<evidence type="ECO:0000313" key="1">
    <source>
        <dbReference type="EMBL" id="APQ42261.1"/>
    </source>
</evidence>
<reference evidence="1 2" key="1">
    <citation type="submission" date="2016-11" db="EMBL/GenBank/DDBJ databases">
        <authorList>
            <person name="Brown T."/>
            <person name="Davidson K."/>
            <person name="Doll Z."/>
            <person name="Jansson R."/>
            <person name="Janyszek T."/>
            <person name="Lwin C."/>
            <person name="Patil S."/>
            <person name="Piper J."/>
            <person name="Rajendiran N."/>
            <person name="Rittenhouse N.L."/>
            <person name="Younker T.P."/>
            <person name="Zhang J."/>
            <person name="Garlena R.A."/>
            <person name="Russell D.A."/>
            <person name="Pope W.H."/>
            <person name="Jacobs-Sera D."/>
            <person name="Hatfull G.F."/>
        </authorList>
    </citation>
    <scope>NUCLEOTIDE SEQUENCE [LARGE SCALE GENOMIC DNA]</scope>
</reference>
<dbReference type="KEGG" id="vg:63210710"/>
<evidence type="ECO:0000313" key="2">
    <source>
        <dbReference type="Proteomes" id="UP000225965"/>
    </source>
</evidence>
<dbReference type="GeneID" id="63210710"/>
<dbReference type="Proteomes" id="UP000225965">
    <property type="component" value="Segment"/>
</dbReference>
<keyword evidence="2" id="KW-1185">Reference proteome</keyword>
<dbReference type="RefSeq" id="YP_010014053.1">
    <property type="nucleotide sequence ID" value="NC_053515.1"/>
</dbReference>
<gene>
    <name evidence="1" type="primary">168</name>
    <name evidence="1" type="ORF">PBI_MRMAGOO_168</name>
</gene>
<protein>
    <submittedName>
        <fullName evidence="1">Uncharacterized protein</fullName>
    </submittedName>
</protein>
<accession>A0A1L6BYU9</accession>
<organism evidence="1 2">
    <name type="scientific">Mycobacterium phage MrMagoo</name>
    <dbReference type="NCBI Taxonomy" id="1927020"/>
    <lineage>
        <taxon>Viruses</taxon>
        <taxon>Duplodnaviria</taxon>
        <taxon>Heunggongvirae</taxon>
        <taxon>Uroviricota</taxon>
        <taxon>Caudoviricetes</taxon>
        <taxon>Vilmaviridae</taxon>
        <taxon>Mclasvirinae</taxon>
        <taxon>Reyvirus</taxon>
        <taxon>Reyvirus mrmagoo</taxon>
    </lineage>
</organism>
<dbReference type="EMBL" id="KY223999">
    <property type="protein sequence ID" value="APQ42261.1"/>
    <property type="molecule type" value="Genomic_DNA"/>
</dbReference>
<sequence length="94" mass="10527">MLRTPAGQQISRPVALSHPQFLQLTSTAQLLTHGTTVGTLELTATTETALTMYPQHWTVIRNDHMNSLLRVYFSAAYRQQRAPRPVDLGALLRV</sequence>
<proteinExistence type="predicted"/>